<keyword evidence="1" id="KW-0472">Membrane</keyword>
<protein>
    <submittedName>
        <fullName evidence="2">DUF2182 domain-containing protein</fullName>
    </submittedName>
</protein>
<name>A0ABV7LJP5_9GAMM</name>
<feature type="transmembrane region" description="Helical" evidence="1">
    <location>
        <begin position="195"/>
        <end position="225"/>
    </location>
</feature>
<feature type="transmembrane region" description="Helical" evidence="1">
    <location>
        <begin position="16"/>
        <end position="34"/>
    </location>
</feature>
<dbReference type="Pfam" id="PF09948">
    <property type="entry name" value="PpoB2"/>
    <property type="match status" value="1"/>
</dbReference>
<keyword evidence="1" id="KW-1133">Transmembrane helix</keyword>
<feature type="transmembrane region" description="Helical" evidence="1">
    <location>
        <begin position="54"/>
        <end position="78"/>
    </location>
</feature>
<reference evidence="3" key="1">
    <citation type="journal article" date="2019" name="Int. J. Syst. Evol. Microbiol.">
        <title>The Global Catalogue of Microorganisms (GCM) 10K type strain sequencing project: providing services to taxonomists for standard genome sequencing and annotation.</title>
        <authorList>
            <consortium name="The Broad Institute Genomics Platform"/>
            <consortium name="The Broad Institute Genome Sequencing Center for Infectious Disease"/>
            <person name="Wu L."/>
            <person name="Ma J."/>
        </authorList>
    </citation>
    <scope>NUCLEOTIDE SEQUENCE [LARGE SCALE GENOMIC DNA]</scope>
    <source>
        <strain evidence="3">CECT 7698</strain>
    </source>
</reference>
<evidence type="ECO:0000313" key="2">
    <source>
        <dbReference type="EMBL" id="MFC3282727.1"/>
    </source>
</evidence>
<evidence type="ECO:0000256" key="1">
    <source>
        <dbReference type="SAM" id="Phobius"/>
    </source>
</evidence>
<dbReference type="InterPro" id="IPR018688">
    <property type="entry name" value="PpoB2-like"/>
</dbReference>
<organism evidence="2 3">
    <name type="scientific">Litchfieldella rifensis</name>
    <dbReference type="NCBI Taxonomy" id="762643"/>
    <lineage>
        <taxon>Bacteria</taxon>
        <taxon>Pseudomonadati</taxon>
        <taxon>Pseudomonadota</taxon>
        <taxon>Gammaproteobacteria</taxon>
        <taxon>Oceanospirillales</taxon>
        <taxon>Halomonadaceae</taxon>
        <taxon>Litchfieldella</taxon>
    </lineage>
</organism>
<keyword evidence="1" id="KW-0812">Transmembrane</keyword>
<feature type="transmembrane region" description="Helical" evidence="1">
    <location>
        <begin position="237"/>
        <end position="258"/>
    </location>
</feature>
<evidence type="ECO:0000313" key="3">
    <source>
        <dbReference type="Proteomes" id="UP001595579"/>
    </source>
</evidence>
<dbReference type="EMBL" id="JBHRUG010000009">
    <property type="protein sequence ID" value="MFC3282727.1"/>
    <property type="molecule type" value="Genomic_DNA"/>
</dbReference>
<dbReference type="RefSeq" id="WP_386771762.1">
    <property type="nucleotide sequence ID" value="NZ_JBHRUG010000009.1"/>
</dbReference>
<feature type="transmembrane region" description="Helical" evidence="1">
    <location>
        <begin position="137"/>
        <end position="157"/>
    </location>
</feature>
<keyword evidence="3" id="KW-1185">Reference proteome</keyword>
<gene>
    <name evidence="2" type="ORF">ACFOEV_03795</name>
</gene>
<accession>A0ABV7LJP5</accession>
<proteinExistence type="predicted"/>
<comment type="caution">
    <text evidence="2">The sequence shown here is derived from an EMBL/GenBank/DDBJ whole genome shotgun (WGS) entry which is preliminary data.</text>
</comment>
<sequence>MNSATMEDLLRRDRQLVMGGLVAVIALCWGYLFVEAASMAQMGAMLKPMSSDPWTLGEASLVLVMWVVMMTAMMLPSATPMILLHTTISRNRQARGQRAVASGIFASGYLVVWLAFSLLAVVLQYGLERAALLSPMMTMTSLVAAGVVLIGAGIYQWTPLKDACLRHCRSPLDFVLTHWREGRWGAFMMGLRHGVYCVGCCWVLMLLLFVGGVMNLLWIAGLALWVLVEKLAPAGHWLGRGMGMVLIGWGIATLTVALPW</sequence>
<dbReference type="Proteomes" id="UP001595579">
    <property type="component" value="Unassembled WGS sequence"/>
</dbReference>
<feature type="transmembrane region" description="Helical" evidence="1">
    <location>
        <begin position="99"/>
        <end position="125"/>
    </location>
</feature>